<name>A0ABW8D046_STRBI</name>
<comment type="caution">
    <text evidence="1">The sequence shown here is derived from an EMBL/GenBank/DDBJ whole genome shotgun (WGS) entry which is preliminary data.</text>
</comment>
<organism evidence="1 2">
    <name type="scientific">Streptomyces bikiniensis</name>
    <dbReference type="NCBI Taxonomy" id="1896"/>
    <lineage>
        <taxon>Bacteria</taxon>
        <taxon>Bacillati</taxon>
        <taxon>Actinomycetota</taxon>
        <taxon>Actinomycetes</taxon>
        <taxon>Kitasatosporales</taxon>
        <taxon>Streptomycetaceae</taxon>
        <taxon>Streptomyces</taxon>
    </lineage>
</organism>
<dbReference type="Proteomes" id="UP001614391">
    <property type="component" value="Unassembled WGS sequence"/>
</dbReference>
<keyword evidence="2" id="KW-1185">Reference proteome</keyword>
<reference evidence="1 2" key="1">
    <citation type="submission" date="2024-10" db="EMBL/GenBank/DDBJ databases">
        <title>The Natural Products Discovery Center: Release of the First 8490 Sequenced Strains for Exploring Actinobacteria Biosynthetic Diversity.</title>
        <authorList>
            <person name="Kalkreuter E."/>
            <person name="Kautsar S.A."/>
            <person name="Yang D."/>
            <person name="Bader C.D."/>
            <person name="Teijaro C.N."/>
            <person name="Fluegel L."/>
            <person name="Davis C.M."/>
            <person name="Simpson J.R."/>
            <person name="Lauterbach L."/>
            <person name="Steele A.D."/>
            <person name="Gui C."/>
            <person name="Meng S."/>
            <person name="Li G."/>
            <person name="Viehrig K."/>
            <person name="Ye F."/>
            <person name="Su P."/>
            <person name="Kiefer A.F."/>
            <person name="Nichols A."/>
            <person name="Cepeda A.J."/>
            <person name="Yan W."/>
            <person name="Fan B."/>
            <person name="Jiang Y."/>
            <person name="Adhikari A."/>
            <person name="Zheng C.-J."/>
            <person name="Schuster L."/>
            <person name="Cowan T.M."/>
            <person name="Smanski M.J."/>
            <person name="Chevrette M.G."/>
            <person name="De Carvalho L.P.S."/>
            <person name="Shen B."/>
        </authorList>
    </citation>
    <scope>NUCLEOTIDE SEQUENCE [LARGE SCALE GENOMIC DNA]</scope>
    <source>
        <strain evidence="1 2">NPDC053346</strain>
    </source>
</reference>
<evidence type="ECO:0000313" key="2">
    <source>
        <dbReference type="Proteomes" id="UP001614391"/>
    </source>
</evidence>
<dbReference type="RefSeq" id="WP_399618180.1">
    <property type="nucleotide sequence ID" value="NZ_JBITYT010000011.1"/>
</dbReference>
<evidence type="ECO:0008006" key="3">
    <source>
        <dbReference type="Google" id="ProtNLM"/>
    </source>
</evidence>
<protein>
    <recommendedName>
        <fullName evidence="3">Helix-turn-helix domain-containing protein</fullName>
    </recommendedName>
</protein>
<sequence>MLVRDEEREVREAYDVCEAADRLKVSVAAWRWAAASGGVPAPDAGPGRWSRAVVEAADAEGIRTALPGPASAWWAAERLTAALGEPLPFGRP</sequence>
<dbReference type="EMBL" id="JBITYT010000011">
    <property type="protein sequence ID" value="MFI9122371.1"/>
    <property type="molecule type" value="Genomic_DNA"/>
</dbReference>
<evidence type="ECO:0000313" key="1">
    <source>
        <dbReference type="EMBL" id="MFI9122371.1"/>
    </source>
</evidence>
<proteinExistence type="predicted"/>
<gene>
    <name evidence="1" type="ORF">ACIGW0_23760</name>
</gene>
<accession>A0ABW8D046</accession>